<dbReference type="PANTHER" id="PTHR46682">
    <property type="entry name" value="ADHESION G-PROTEIN COUPLED RECEPTOR V1"/>
    <property type="match status" value="1"/>
</dbReference>
<sequence length="1295" mass="138530">MTINGTPDNDDLFVIQENEDVFGFEGDDTLDASGGLGNNTLNGGVGNDELFANQNDSLLGGAGEDDLYAVGIGGNNTLNGGDDSDRLFAVEGDNNTLIGATGNDELYIIEGSFNVLRGGSDHDFLRTSSITGDNTLRGGEGDDTLVGYLASDQLFGDDGDDYLYAGKQGTEMRGGAGLDRFYFGNGEIPDVPAVVNDFTQGDDKVVIAGIPQVQTFEDIILEQDGNDTLVKVLIDEVEVTFGILRGITAADLTPADFDFLVPVFSITQASAEEGNTITFTVTRTGDFLNEQTVTVSTSIEDGDTATEGDFTATSQTLTFAQGETSKLFTVQTTEDALFEGDETFTVSLTEATGGAIIDETQSTVQGTINNDDPAPIFSIAAAEALEGEDIVFTVTRTGDAQSHQTVTVSTSIEDGDTATEGDLTTISETLTFAEGETTQIFTVQTTEDALFEGDETFTVSLTEATGGAIIDETQSTVQGTIINDDPAPIFSIAAAEALEGEDIVFTVTRTGDAQSHQTVTVSTSIEDGDTATEGDFTTISETLTFAEGETTQIFTVQTIQDAVVEDNETFTVSLTEATGGAIISDTNGTSQGTITDDDTPAVFSIAAAEAEEGNDIIFTVTRSRDNLTAQTVTVSTSIADGDTANEDDFTSKTEILTFAEGETEKTFTVETTEDNIFEGDETFTVSLTEATGGAIIDETQSTVQGTINNDDPAPIFSIAAAEALEGEDIVFTVTRTGDAQSHQTVTVSTSIEDGDTATEGDFTTISETLTFAEGETSKLFTVQTTEDALFEGDETFTVSLTEATGGAIIDETQSTVQGTIINDDVEIESVFAIASATATEGNNLVFTVTRTGDTTTAQEVEVSTSIEDGDTASENDFIPKTETLTFAEGETEKTFTVASREDFFVEQDEKFTVSLNSATNGATISSTNGTTQGTINDDDVPFSFNNNVFTIKGIAEFVALRATLISSSSSVVNELGVFLVDDEEGRINGVRRGEAGYSELALERARFQGRGIFSALTNLPNRFRTEIETESLTRLLGFNSGQHLEFFLVNNGTIDDFRAGSISSSSIIFAESFTQVIEEESGFRISWRESSTTTEFNSLVIRFESVVELTQEEQFITEITQYQGTNQGECIDFSGYEGTRFRADFSVFREAAFNNEVYFYRVNDFTGSLGTLEATSANRTTYIQEVINSRLVTDIDGELIRFAVDNQGEFRDSAIIEGGSIIAPMIIINGSLSQLTDSNTNNDPRVYFPFLGLNSDGADHIRMLGDNIFGFEDLPGGGDRDFNDVITKFTFTEIV</sequence>
<dbReference type="Pfam" id="PF00353">
    <property type="entry name" value="HemolysinCabind"/>
    <property type="match status" value="3"/>
</dbReference>
<protein>
    <submittedName>
        <fullName evidence="5">Calx-beta domain-containing protein</fullName>
    </submittedName>
</protein>
<evidence type="ECO:0000313" key="6">
    <source>
        <dbReference type="Proteomes" id="UP001483337"/>
    </source>
</evidence>
<keyword evidence="3" id="KW-0106">Calcium</keyword>
<feature type="domain" description="Calx-beta" evidence="4">
    <location>
        <begin position="703"/>
        <end position="801"/>
    </location>
</feature>
<keyword evidence="6" id="KW-1185">Reference proteome</keyword>
<dbReference type="SUPFAM" id="SSF141072">
    <property type="entry name" value="CalX-like"/>
    <property type="match status" value="6"/>
</dbReference>
<gene>
    <name evidence="5" type="ORF">WJM97_10400</name>
</gene>
<evidence type="ECO:0000313" key="5">
    <source>
        <dbReference type="EMBL" id="WZB90063.1"/>
    </source>
</evidence>
<keyword evidence="2" id="KW-0677">Repeat</keyword>
<dbReference type="InterPro" id="IPR011049">
    <property type="entry name" value="Serralysin-like_metalloprot_C"/>
</dbReference>
<dbReference type="Gene3D" id="2.60.40.2030">
    <property type="match status" value="6"/>
</dbReference>
<dbReference type="InterPro" id="IPR001343">
    <property type="entry name" value="Hemolysn_Ca-bd"/>
</dbReference>
<evidence type="ECO:0000256" key="3">
    <source>
        <dbReference type="ARBA" id="ARBA00022837"/>
    </source>
</evidence>
<dbReference type="Gene3D" id="2.150.10.10">
    <property type="entry name" value="Serralysin-like metalloprotease, C-terminal"/>
    <property type="match status" value="2"/>
</dbReference>
<reference evidence="5 6" key="1">
    <citation type="submission" date="2024-04" db="EMBL/GenBank/DDBJ databases">
        <title>Okeanomitos corallinicola gen. &amp; sp. nov. (Nostocales, Cyanobacteria), a new toxic marine heterocyst-forming cyanobacterium from a coral reef.</title>
        <authorList>
            <person name="Li H."/>
            <person name="Li R."/>
            <person name="Kang J."/>
            <person name="Hii K.S."/>
            <person name="Mohamed H.F."/>
            <person name="Xu X."/>
            <person name="Luo Z."/>
        </authorList>
    </citation>
    <scope>NUCLEOTIDE SEQUENCE [LARGE SCALE GENOMIC DNA]</scope>
    <source>
        <strain evidence="5 6">TIOX110</strain>
    </source>
</reference>
<dbReference type="InterPro" id="IPR003644">
    <property type="entry name" value="Calx_beta"/>
</dbReference>
<dbReference type="Pfam" id="PF03160">
    <property type="entry name" value="Calx-beta"/>
    <property type="match status" value="5"/>
</dbReference>
<feature type="domain" description="Calx-beta" evidence="4">
    <location>
        <begin position="816"/>
        <end position="916"/>
    </location>
</feature>
<dbReference type="Proteomes" id="UP001483337">
    <property type="component" value="Chromosome"/>
</dbReference>
<dbReference type="PANTHER" id="PTHR46682:SF1">
    <property type="entry name" value="ADHESION G-PROTEIN COUPLED RECEPTOR V1"/>
    <property type="match status" value="1"/>
</dbReference>
<organism evidence="5 6">
    <name type="scientific">Okeanomitos corallinicola TIOX110</name>
    <dbReference type="NCBI Taxonomy" id="3133117"/>
    <lineage>
        <taxon>Bacteria</taxon>
        <taxon>Bacillati</taxon>
        <taxon>Cyanobacteriota</taxon>
        <taxon>Cyanophyceae</taxon>
        <taxon>Nostocales</taxon>
        <taxon>Aphanizomenonaceae</taxon>
        <taxon>Okeanomitos</taxon>
    </lineage>
</organism>
<keyword evidence="1" id="KW-0732">Signal</keyword>
<name>A0ABZ2UXC7_9CYAN</name>
<dbReference type="Pfam" id="PF13448">
    <property type="entry name" value="DUF4114"/>
    <property type="match status" value="1"/>
</dbReference>
<dbReference type="InterPro" id="IPR025193">
    <property type="entry name" value="DUF4114"/>
</dbReference>
<feature type="domain" description="Calx-beta" evidence="4">
    <location>
        <begin position="248"/>
        <end position="349"/>
    </location>
</feature>
<feature type="domain" description="Calx-beta" evidence="4">
    <location>
        <begin position="590"/>
        <end position="688"/>
    </location>
</feature>
<proteinExistence type="predicted"/>
<dbReference type="EMBL" id="CP150886">
    <property type="protein sequence ID" value="WZB90063.1"/>
    <property type="molecule type" value="Genomic_DNA"/>
</dbReference>
<dbReference type="PRINTS" id="PR00313">
    <property type="entry name" value="CABNDNGRPT"/>
</dbReference>
<accession>A0ABZ2UXC7</accession>
<dbReference type="SMART" id="SM00237">
    <property type="entry name" value="Calx_beta"/>
    <property type="match status" value="6"/>
</dbReference>
<evidence type="ECO:0000256" key="2">
    <source>
        <dbReference type="ARBA" id="ARBA00022737"/>
    </source>
</evidence>
<dbReference type="InterPro" id="IPR038081">
    <property type="entry name" value="CalX-like_sf"/>
</dbReference>
<evidence type="ECO:0000259" key="4">
    <source>
        <dbReference type="SMART" id="SM00237"/>
    </source>
</evidence>
<dbReference type="RefSeq" id="WP_353932958.1">
    <property type="nucleotide sequence ID" value="NZ_CP150886.1"/>
</dbReference>
<evidence type="ECO:0000256" key="1">
    <source>
        <dbReference type="ARBA" id="ARBA00022729"/>
    </source>
</evidence>
<dbReference type="InterPro" id="IPR026919">
    <property type="entry name" value="ADGRV1"/>
</dbReference>
<dbReference type="SUPFAM" id="SSF51120">
    <property type="entry name" value="beta-Roll"/>
    <property type="match status" value="2"/>
</dbReference>
<feature type="domain" description="Calx-beta" evidence="4">
    <location>
        <begin position="364"/>
        <end position="462"/>
    </location>
</feature>
<feature type="domain" description="Calx-beta" evidence="4">
    <location>
        <begin position="477"/>
        <end position="575"/>
    </location>
</feature>